<accession>A0A4Z0Z3P0</accession>
<dbReference type="EMBL" id="SKBN01000099">
    <property type="protein sequence ID" value="TGJ83262.1"/>
    <property type="molecule type" value="Genomic_DNA"/>
</dbReference>
<dbReference type="Proteomes" id="UP000297716">
    <property type="component" value="Unassembled WGS sequence"/>
</dbReference>
<evidence type="ECO:0000313" key="2">
    <source>
        <dbReference type="Proteomes" id="UP000297716"/>
    </source>
</evidence>
<name>A0A4Z0Z3P0_9PEZI</name>
<dbReference type="AlphaFoldDB" id="A0A4Z0Z3P0"/>
<dbReference type="OrthoDB" id="4765484at2759"/>
<sequence>MSEQQNPTTQGAPVFSPVKDNPAAAAKFVLMIFKNKPHDVDLVAAELAPLYGFGPNSNRDVLARSKAQGVFVCPEILEPLKEFQAYFTHDKWGLPLPKWDATLALVHEHSNTGAWTGPGHPVLEGGSPEQYYARFLILMLHELELPVRAKTHMIQWLRDAVRMGKEDNVCWVLFHALFYLQLKAMDLNKSRAPFKDRMQHYINRFSGPDSYSDLLSKWIAVRRGLGEVSLGKY</sequence>
<proteinExistence type="predicted"/>
<comment type="caution">
    <text evidence="1">The sequence shown here is derived from an EMBL/GenBank/DDBJ whole genome shotgun (WGS) entry which is preliminary data.</text>
</comment>
<reference evidence="1 2" key="1">
    <citation type="submission" date="2019-03" db="EMBL/GenBank/DDBJ databases">
        <title>Draft genome sequence of Xylaria hypoxylon DSM 108379, a ubiquitous saprotrophic-parasitic fungi on hardwood.</title>
        <authorList>
            <person name="Buettner E."/>
            <person name="Leonhardt S."/>
            <person name="Gebauer A.M."/>
            <person name="Liers C."/>
            <person name="Hofrichter M."/>
            <person name="Kellner H."/>
        </authorList>
    </citation>
    <scope>NUCLEOTIDE SEQUENCE [LARGE SCALE GENOMIC DNA]</scope>
    <source>
        <strain evidence="1 2">DSM 108379</strain>
    </source>
</reference>
<organism evidence="1 2">
    <name type="scientific">Xylaria hypoxylon</name>
    <dbReference type="NCBI Taxonomy" id="37992"/>
    <lineage>
        <taxon>Eukaryota</taxon>
        <taxon>Fungi</taxon>
        <taxon>Dikarya</taxon>
        <taxon>Ascomycota</taxon>
        <taxon>Pezizomycotina</taxon>
        <taxon>Sordariomycetes</taxon>
        <taxon>Xylariomycetidae</taxon>
        <taxon>Xylariales</taxon>
        <taxon>Xylariaceae</taxon>
        <taxon>Xylaria</taxon>
    </lineage>
</organism>
<gene>
    <name evidence="1" type="ORF">E0Z10_g5477</name>
</gene>
<protein>
    <submittedName>
        <fullName evidence="1">Uncharacterized protein</fullName>
    </submittedName>
</protein>
<keyword evidence="2" id="KW-1185">Reference proteome</keyword>
<evidence type="ECO:0000313" key="1">
    <source>
        <dbReference type="EMBL" id="TGJ83262.1"/>
    </source>
</evidence>